<dbReference type="AlphaFoldDB" id="A0A1M6IRC3"/>
<gene>
    <name evidence="2" type="ORF">SAMN04487908_11518</name>
</gene>
<evidence type="ECO:0000313" key="3">
    <source>
        <dbReference type="Proteomes" id="UP000184172"/>
    </source>
</evidence>
<evidence type="ECO:0000313" key="2">
    <source>
        <dbReference type="EMBL" id="SHJ36908.1"/>
    </source>
</evidence>
<accession>A0A1M6IRC3</accession>
<feature type="transmembrane region" description="Helical" evidence="1">
    <location>
        <begin position="7"/>
        <end position="28"/>
    </location>
</feature>
<dbReference type="InterPro" id="IPR057695">
    <property type="entry name" value="DUF7935"/>
</dbReference>
<keyword evidence="1" id="KW-1133">Transmembrane helix</keyword>
<protein>
    <submittedName>
        <fullName evidence="2">Uncharacterized protein</fullName>
    </submittedName>
</protein>
<dbReference type="Pfam" id="PF25589">
    <property type="entry name" value="DUF7935"/>
    <property type="match status" value="1"/>
</dbReference>
<sequence>MEEAIQIINYVAYLLPAIVVGIVAYYFFKGHTANEEGRRRYLVQKEAQKQVLPLRLQAYERITLYLERIDPTKLLVRIKPFSDSKEDYETLLIQTIEQEYEHNLTQQIYVSSECWNLVVAAKSTTIHIIRQVTTQDDVDNADKLRQQIVQGFMEDTSPSQKAIAYVKSEVLELF</sequence>
<keyword evidence="1" id="KW-0472">Membrane</keyword>
<reference evidence="3" key="1">
    <citation type="submission" date="2016-11" db="EMBL/GenBank/DDBJ databases">
        <authorList>
            <person name="Varghese N."/>
            <person name="Submissions S."/>
        </authorList>
    </citation>
    <scope>NUCLEOTIDE SEQUENCE [LARGE SCALE GENOMIC DNA]</scope>
    <source>
        <strain evidence="3">DSM 26349</strain>
    </source>
</reference>
<dbReference type="OrthoDB" id="1493032at2"/>
<dbReference type="STRING" id="797419.SAMN05216556_11818"/>
<dbReference type="Proteomes" id="UP000184172">
    <property type="component" value="Unassembled WGS sequence"/>
</dbReference>
<organism evidence="2 3">
    <name type="scientific">Aequorivita viscosa</name>
    <dbReference type="NCBI Taxonomy" id="797419"/>
    <lineage>
        <taxon>Bacteria</taxon>
        <taxon>Pseudomonadati</taxon>
        <taxon>Bacteroidota</taxon>
        <taxon>Flavobacteriia</taxon>
        <taxon>Flavobacteriales</taxon>
        <taxon>Flavobacteriaceae</taxon>
        <taxon>Aequorivita</taxon>
    </lineage>
</organism>
<evidence type="ECO:0000256" key="1">
    <source>
        <dbReference type="SAM" id="Phobius"/>
    </source>
</evidence>
<keyword evidence="3" id="KW-1185">Reference proteome</keyword>
<proteinExistence type="predicted"/>
<keyword evidence="1" id="KW-0812">Transmembrane</keyword>
<dbReference type="EMBL" id="FQYV01000015">
    <property type="protein sequence ID" value="SHJ36908.1"/>
    <property type="molecule type" value="Genomic_DNA"/>
</dbReference>
<name>A0A1M6IRC3_9FLAO</name>